<evidence type="ECO:0000259" key="8">
    <source>
        <dbReference type="PROSITE" id="PS50893"/>
    </source>
</evidence>
<dbReference type="PROSITE" id="PS50893">
    <property type="entry name" value="ABC_TRANSPORTER_2"/>
    <property type="match status" value="1"/>
</dbReference>
<evidence type="ECO:0000256" key="1">
    <source>
        <dbReference type="ARBA" id="ARBA00005417"/>
    </source>
</evidence>
<evidence type="ECO:0000256" key="4">
    <source>
        <dbReference type="ARBA" id="ARBA00022840"/>
    </source>
</evidence>
<dbReference type="InterPro" id="IPR017871">
    <property type="entry name" value="ABC_transporter-like_CS"/>
</dbReference>
<dbReference type="PANTHER" id="PTHR43869">
    <property type="entry name" value="GLYCINE BETAINE/PROLINE BETAINE TRANSPORT SYSTEM ATP-BINDING PROTEIN PROV"/>
    <property type="match status" value="1"/>
</dbReference>
<keyword evidence="4 7" id="KW-0067">ATP-binding</keyword>
<keyword evidence="3 7" id="KW-0547">Nucleotide-binding</keyword>
<keyword evidence="7" id="KW-0472">Membrane</keyword>
<dbReference type="NCBIfam" id="TIGR01186">
    <property type="entry name" value="proV"/>
    <property type="match status" value="1"/>
</dbReference>
<dbReference type="PANTHER" id="PTHR43869:SF1">
    <property type="entry name" value="GLYCINE BETAINE_PROLINE BETAINE TRANSPORT SYSTEM ATP-BINDING PROTEIN PROV"/>
    <property type="match status" value="1"/>
</dbReference>
<dbReference type="OrthoDB" id="9802264at2"/>
<dbReference type="GO" id="GO:0005524">
    <property type="term" value="F:ATP binding"/>
    <property type="evidence" value="ECO:0007669"/>
    <property type="project" value="UniProtKB-UniRule"/>
</dbReference>
<dbReference type="InterPro" id="IPR005892">
    <property type="entry name" value="Gly-betaine_transp_ATP-bd"/>
</dbReference>
<evidence type="ECO:0000313" key="9">
    <source>
        <dbReference type="EMBL" id="PSH55572.1"/>
    </source>
</evidence>
<comment type="catalytic activity">
    <reaction evidence="5">
        <text>a quaternary ammonium(out) + ATP + H2O = a quaternary ammonium(in) + ADP + phosphate + H(+)</text>
        <dbReference type="Rhea" id="RHEA:11036"/>
        <dbReference type="ChEBI" id="CHEBI:15377"/>
        <dbReference type="ChEBI" id="CHEBI:15378"/>
        <dbReference type="ChEBI" id="CHEBI:30616"/>
        <dbReference type="ChEBI" id="CHEBI:35267"/>
        <dbReference type="ChEBI" id="CHEBI:43474"/>
        <dbReference type="ChEBI" id="CHEBI:456216"/>
        <dbReference type="EC" id="7.6.2.9"/>
    </reaction>
    <physiologicalReaction direction="left-to-right" evidence="5">
        <dbReference type="Rhea" id="RHEA:11037"/>
    </physiologicalReaction>
</comment>
<proteinExistence type="inferred from homology"/>
<dbReference type="SMART" id="SM00382">
    <property type="entry name" value="AAA"/>
    <property type="match status" value="1"/>
</dbReference>
<dbReference type="GO" id="GO:0031460">
    <property type="term" value="P:glycine betaine transport"/>
    <property type="evidence" value="ECO:0007669"/>
    <property type="project" value="InterPro"/>
</dbReference>
<dbReference type="EMBL" id="PGGM01000030">
    <property type="protein sequence ID" value="PSH55572.1"/>
    <property type="molecule type" value="Genomic_DNA"/>
</dbReference>
<dbReference type="InterPro" id="IPR003593">
    <property type="entry name" value="AAA+_ATPase"/>
</dbReference>
<dbReference type="GO" id="GO:0006970">
    <property type="term" value="P:response to osmotic stress"/>
    <property type="evidence" value="ECO:0007669"/>
    <property type="project" value="UniProtKB-ARBA"/>
</dbReference>
<dbReference type="PROSITE" id="PS00211">
    <property type="entry name" value="ABC_TRANSPORTER_1"/>
    <property type="match status" value="1"/>
</dbReference>
<protein>
    <recommendedName>
        <fullName evidence="7">Quaternary amine transport ATP-binding protein</fullName>
        <ecNumber evidence="7">7.6.2.9</ecNumber>
    </recommendedName>
</protein>
<keyword evidence="7" id="KW-0997">Cell inner membrane</keyword>
<comment type="subunit">
    <text evidence="7">The complex is probably composed of two ATP-binding proteins, two transmembrane proteins and a solute-binding protein.</text>
</comment>
<dbReference type="SUPFAM" id="SSF52540">
    <property type="entry name" value="P-loop containing nucleoside triphosphate hydrolases"/>
    <property type="match status" value="1"/>
</dbReference>
<dbReference type="GO" id="GO:0015418">
    <property type="term" value="F:ABC-type quaternary ammonium compound transporting activity"/>
    <property type="evidence" value="ECO:0007669"/>
    <property type="project" value="UniProtKB-EC"/>
</dbReference>
<dbReference type="GO" id="GO:0016887">
    <property type="term" value="F:ATP hydrolysis activity"/>
    <property type="evidence" value="ECO:0007669"/>
    <property type="project" value="UniProtKB-UniRule"/>
</dbReference>
<reference evidence="10" key="1">
    <citation type="submission" date="2017-11" db="EMBL/GenBank/DDBJ databases">
        <authorList>
            <person name="Kuznetsova I."/>
            <person name="Sazanova A."/>
            <person name="Chirak E."/>
            <person name="Safronova V."/>
            <person name="Willems A."/>
        </authorList>
    </citation>
    <scope>NUCLEOTIDE SEQUENCE [LARGE SCALE GENOMIC DNA]</scope>
    <source>
        <strain evidence="10">CCBAU 03422</strain>
    </source>
</reference>
<evidence type="ECO:0000256" key="6">
    <source>
        <dbReference type="ARBA" id="ARBA00061968"/>
    </source>
</evidence>
<sequence>MTQERPIKIACHNVWKAYGNRPSYYFDSRGYKIDPDALADRMRAEGHLPAVVDASFEVATGEIFVIMGLSGSGKSTLVRCLSRLVEPSAGEILLDGRDLLKASPKELIELRRHDMGMVFQNFGLLPHLTVLENVAFPLKIQRKGQKEREERAREMIALVGLDGREKSFPNQLSGGQQQRVGIARSLAVGPALWFLDEPFSALDPLIRRQMQDEFLRLQKMLKKTIIFITHDIAEAFRLADRLAIMRAGKIVQIGRPADIVLNPADNYVAQFTEDTPLLRVIKAGDLATAINGTVVDHDIDAGASIEELIPLITGGVKAFGVVQADGTRRMIAAVDVLAVLERDSRRQAS</sequence>
<comment type="caution">
    <text evidence="9">The sequence shown here is derived from an EMBL/GenBank/DDBJ whole genome shotgun (WGS) entry which is preliminary data.</text>
</comment>
<dbReference type="InterPro" id="IPR003439">
    <property type="entry name" value="ABC_transporter-like_ATP-bd"/>
</dbReference>
<comment type="subcellular location">
    <subcellularLocation>
        <location evidence="7">Cell inner membrane</location>
        <topology evidence="7">Peripheral membrane protein</topology>
    </subcellularLocation>
</comment>
<accession>A0A2P7AMY3</accession>
<evidence type="ECO:0000256" key="5">
    <source>
        <dbReference type="ARBA" id="ARBA00051811"/>
    </source>
</evidence>
<dbReference type="Proteomes" id="UP000241764">
    <property type="component" value="Unassembled WGS sequence"/>
</dbReference>
<keyword evidence="2 7" id="KW-0813">Transport</keyword>
<gene>
    <name evidence="9" type="ORF">CU103_30710</name>
</gene>
<name>A0A2P7AMY3_9HYPH</name>
<comment type="similarity">
    <text evidence="1 7">Belongs to the ABC transporter superfamily.</text>
</comment>
<dbReference type="InterPro" id="IPR051921">
    <property type="entry name" value="ABC_osmolyte_uptake_ATP-bind"/>
</dbReference>
<dbReference type="Gene3D" id="3.40.50.300">
    <property type="entry name" value="P-loop containing nucleotide triphosphate hydrolases"/>
    <property type="match status" value="1"/>
</dbReference>
<evidence type="ECO:0000256" key="3">
    <source>
        <dbReference type="ARBA" id="ARBA00022741"/>
    </source>
</evidence>
<dbReference type="AlphaFoldDB" id="A0A2P7AMY3"/>
<evidence type="ECO:0000256" key="7">
    <source>
        <dbReference type="RuleBase" id="RU369116"/>
    </source>
</evidence>
<dbReference type="InterPro" id="IPR027417">
    <property type="entry name" value="P-loop_NTPase"/>
</dbReference>
<keyword evidence="10" id="KW-1185">Reference proteome</keyword>
<dbReference type="EC" id="7.6.2.9" evidence="7"/>
<feature type="domain" description="ABC transporter" evidence="8">
    <location>
        <begin position="33"/>
        <end position="272"/>
    </location>
</feature>
<dbReference type="GO" id="GO:0006865">
    <property type="term" value="P:amino acid transport"/>
    <property type="evidence" value="ECO:0007669"/>
    <property type="project" value="UniProtKB-UniRule"/>
</dbReference>
<dbReference type="Pfam" id="PF00005">
    <property type="entry name" value="ABC_tran"/>
    <property type="match status" value="1"/>
</dbReference>
<dbReference type="RefSeq" id="WP_106667792.1">
    <property type="nucleotide sequence ID" value="NZ_PGGM01000030.1"/>
</dbReference>
<evidence type="ECO:0000313" key="10">
    <source>
        <dbReference type="Proteomes" id="UP000241764"/>
    </source>
</evidence>
<dbReference type="GO" id="GO:0005886">
    <property type="term" value="C:plasma membrane"/>
    <property type="evidence" value="ECO:0007669"/>
    <property type="project" value="UniProtKB-SubCell"/>
</dbReference>
<evidence type="ECO:0000256" key="2">
    <source>
        <dbReference type="ARBA" id="ARBA00022448"/>
    </source>
</evidence>
<organism evidence="9 10">
    <name type="scientific">Phyllobacterium sophorae</name>
    <dbReference type="NCBI Taxonomy" id="1520277"/>
    <lineage>
        <taxon>Bacteria</taxon>
        <taxon>Pseudomonadati</taxon>
        <taxon>Pseudomonadota</taxon>
        <taxon>Alphaproteobacteria</taxon>
        <taxon>Hyphomicrobiales</taxon>
        <taxon>Phyllobacteriaceae</taxon>
        <taxon>Phyllobacterium</taxon>
    </lineage>
</organism>
<comment type="subunit">
    <text evidence="6">The complex is probably composed of two ATP-binding proteins (TmoW), two transmembrane proteins (TmoV) and a solute-binding protein (TmoX).</text>
</comment>
<dbReference type="FunFam" id="3.40.50.300:FF:000201">
    <property type="entry name" value="Glycine betaine/L-proline ABC transporter ATP-binding protein"/>
    <property type="match status" value="1"/>
</dbReference>
<keyword evidence="7" id="KW-1003">Cell membrane</keyword>